<dbReference type="InterPro" id="IPR036242">
    <property type="entry name" value="Agglutinin_dom_sf"/>
</dbReference>
<evidence type="ECO:0000256" key="3">
    <source>
        <dbReference type="SAM" id="MobiDB-lite"/>
    </source>
</evidence>
<evidence type="ECO:0000259" key="4">
    <source>
        <dbReference type="SMART" id="SM00791"/>
    </source>
</evidence>
<feature type="domain" description="Agglutinin" evidence="4">
    <location>
        <begin position="3"/>
        <end position="161"/>
    </location>
</feature>
<proteinExistence type="inferred from homology"/>
<dbReference type="CDD" id="cd20216">
    <property type="entry name" value="PFM_HFR-2-like"/>
    <property type="match status" value="1"/>
</dbReference>
<gene>
    <name evidence="5" type="ORF">V6N12_027709</name>
</gene>
<dbReference type="InterPro" id="IPR053237">
    <property type="entry name" value="Natterin_C"/>
</dbReference>
<dbReference type="Pfam" id="PF01117">
    <property type="entry name" value="Aerolysin"/>
    <property type="match status" value="1"/>
</dbReference>
<dbReference type="InterPro" id="IPR008998">
    <property type="entry name" value="Agglutinin"/>
</dbReference>
<feature type="domain" description="Agglutinin" evidence="4">
    <location>
        <begin position="166"/>
        <end position="301"/>
    </location>
</feature>
<dbReference type="EMBL" id="JBBPBM010000008">
    <property type="protein sequence ID" value="KAK8571629.1"/>
    <property type="molecule type" value="Genomic_DNA"/>
</dbReference>
<evidence type="ECO:0000256" key="1">
    <source>
        <dbReference type="ARBA" id="ARBA00009831"/>
    </source>
</evidence>
<comment type="caution">
    <text evidence="5">The sequence shown here is derived from an EMBL/GenBank/DDBJ whole genome shotgun (WGS) entry which is preliminary data.</text>
</comment>
<feature type="compositionally biased region" description="Basic and acidic residues" evidence="3">
    <location>
        <begin position="472"/>
        <end position="483"/>
    </location>
</feature>
<protein>
    <recommendedName>
        <fullName evidence="4">Agglutinin domain-containing protein</fullName>
    </recommendedName>
</protein>
<dbReference type="InterPro" id="IPR055267">
    <property type="entry name" value="Aerolysin-like_C"/>
</dbReference>
<comment type="similarity">
    <text evidence="1">Belongs to the aerolysin family.</text>
</comment>
<sequence>MAFPLPRSIVLAPHDNTKYLSYVREGGQTGGFLKFFETQAVSPYATFDVEISSTKGLVHIRSRRSNKYWQRTKSVSATGNVASHWVAATADNKEEDQSKESCTLFKFIPIDRAEKTVRIVHVQSGCNLCLWEGSDPTFDRCVSAVLKEYNCKGNDTFKIVDCKSLLVLPKYVAFKGYNNMYLGITDNHVAFSENDIGHLNVAWETFVTDDGHVRIKSNRTNKFWGLVWEKEKPYIQVGFDDTSSTQAGTLFRPVKVDDKTIALRNLKNSKFGTRVMGGSNILWFGPNVETVNKEARLTLEEPVLSLDIYDVTYHLQNSRVYDQTTFMVAKNYASNFTDEPTHMDVKLTYENVRTSVWKRNLSVSSAMQAKTEFNIPIIIDGRVELSAEFHDGVRWEETETRKTVTDIVHKVVVPKMTKVTVNLIATRAKCDVPFSFMQSATLYDGTVAITEVEGATYTGSNYYSIHFETEEEKLKPKEKKTEPEGSAGPVFRSL</sequence>
<dbReference type="PANTHER" id="PTHR39244">
    <property type="entry name" value="NATTERIN-4"/>
    <property type="match status" value="1"/>
</dbReference>
<name>A0ABR2F3N8_9ROSI</name>
<evidence type="ECO:0000256" key="2">
    <source>
        <dbReference type="ARBA" id="ARBA00023157"/>
    </source>
</evidence>
<dbReference type="PANTHER" id="PTHR39244:SF5">
    <property type="entry name" value="NATTERIN-3-LIKE"/>
    <property type="match status" value="1"/>
</dbReference>
<feature type="region of interest" description="Disordered" evidence="3">
    <location>
        <begin position="472"/>
        <end position="494"/>
    </location>
</feature>
<dbReference type="Pfam" id="PF07468">
    <property type="entry name" value="Agglutinin"/>
    <property type="match status" value="2"/>
</dbReference>
<dbReference type="Gene3D" id="2.80.10.50">
    <property type="match status" value="2"/>
</dbReference>
<reference evidence="5 6" key="1">
    <citation type="journal article" date="2024" name="G3 (Bethesda)">
        <title>Genome assembly of Hibiscus sabdariffa L. provides insights into metabolisms of medicinal natural products.</title>
        <authorList>
            <person name="Kim T."/>
        </authorList>
    </citation>
    <scope>NUCLEOTIDE SEQUENCE [LARGE SCALE GENOMIC DNA]</scope>
    <source>
        <strain evidence="5">TK-2024</strain>
        <tissue evidence="5">Old leaves</tissue>
    </source>
</reference>
<dbReference type="Proteomes" id="UP001472677">
    <property type="component" value="Unassembled WGS sequence"/>
</dbReference>
<organism evidence="5 6">
    <name type="scientific">Hibiscus sabdariffa</name>
    <name type="common">roselle</name>
    <dbReference type="NCBI Taxonomy" id="183260"/>
    <lineage>
        <taxon>Eukaryota</taxon>
        <taxon>Viridiplantae</taxon>
        <taxon>Streptophyta</taxon>
        <taxon>Embryophyta</taxon>
        <taxon>Tracheophyta</taxon>
        <taxon>Spermatophyta</taxon>
        <taxon>Magnoliopsida</taxon>
        <taxon>eudicotyledons</taxon>
        <taxon>Gunneridae</taxon>
        <taxon>Pentapetalae</taxon>
        <taxon>rosids</taxon>
        <taxon>malvids</taxon>
        <taxon>Malvales</taxon>
        <taxon>Malvaceae</taxon>
        <taxon>Malvoideae</taxon>
        <taxon>Hibiscus</taxon>
    </lineage>
</organism>
<accession>A0ABR2F3N8</accession>
<dbReference type="Gene3D" id="2.170.15.10">
    <property type="entry name" value="Proaerolysin, chain A, domain 3"/>
    <property type="match status" value="1"/>
</dbReference>
<keyword evidence="2" id="KW-1015">Disulfide bond</keyword>
<dbReference type="SMART" id="SM00791">
    <property type="entry name" value="Agglutinin"/>
    <property type="match status" value="2"/>
</dbReference>
<dbReference type="SUPFAM" id="SSF50382">
    <property type="entry name" value="Agglutinin"/>
    <property type="match status" value="2"/>
</dbReference>
<evidence type="ECO:0000313" key="5">
    <source>
        <dbReference type="EMBL" id="KAK8571629.1"/>
    </source>
</evidence>
<dbReference type="SUPFAM" id="SSF56973">
    <property type="entry name" value="Aerolisin/ETX pore-forming domain"/>
    <property type="match status" value="1"/>
</dbReference>
<evidence type="ECO:0000313" key="6">
    <source>
        <dbReference type="Proteomes" id="UP001472677"/>
    </source>
</evidence>
<keyword evidence="6" id="KW-1185">Reference proteome</keyword>